<keyword evidence="1" id="KW-0812">Transmembrane</keyword>
<evidence type="ECO:0000313" key="4">
    <source>
        <dbReference type="EMBL" id="SEW52587.1"/>
    </source>
</evidence>
<dbReference type="InterPro" id="IPR006860">
    <property type="entry name" value="FecR"/>
</dbReference>
<dbReference type="GO" id="GO:0016989">
    <property type="term" value="F:sigma factor antagonist activity"/>
    <property type="evidence" value="ECO:0007669"/>
    <property type="project" value="TreeGrafter"/>
</dbReference>
<dbReference type="EMBL" id="FOJG01000002">
    <property type="protein sequence ID" value="SEW52587.1"/>
    <property type="molecule type" value="Genomic_DNA"/>
</dbReference>
<keyword evidence="1" id="KW-0472">Membrane</keyword>
<accession>A0A1I0S8Y0</accession>
<dbReference type="PANTHER" id="PTHR30273">
    <property type="entry name" value="PERIPLASMIC SIGNAL SENSOR AND SIGMA FACTOR ACTIVATOR FECR-RELATED"/>
    <property type="match status" value="1"/>
</dbReference>
<dbReference type="Pfam" id="PF04773">
    <property type="entry name" value="FecR"/>
    <property type="match status" value="1"/>
</dbReference>
<feature type="domain" description="FecR protein" evidence="2">
    <location>
        <begin position="129"/>
        <end position="225"/>
    </location>
</feature>
<evidence type="ECO:0000259" key="2">
    <source>
        <dbReference type="Pfam" id="PF04773"/>
    </source>
</evidence>
<feature type="domain" description="Protein FecR C-terminal" evidence="3">
    <location>
        <begin position="289"/>
        <end position="357"/>
    </location>
</feature>
<dbReference type="PANTHER" id="PTHR30273:SF2">
    <property type="entry name" value="PROTEIN FECR"/>
    <property type="match status" value="1"/>
</dbReference>
<dbReference type="Gene3D" id="2.60.120.1440">
    <property type="match status" value="1"/>
</dbReference>
<gene>
    <name evidence="4" type="ORF">SAMN04488122_4956</name>
</gene>
<dbReference type="STRING" id="29529.SAMN04488122_4956"/>
<dbReference type="InterPro" id="IPR032508">
    <property type="entry name" value="FecR_C"/>
</dbReference>
<dbReference type="InterPro" id="IPR012373">
    <property type="entry name" value="Ferrdict_sens_TM"/>
</dbReference>
<dbReference type="Gene3D" id="3.55.50.30">
    <property type="match status" value="1"/>
</dbReference>
<feature type="transmembrane region" description="Helical" evidence="1">
    <location>
        <begin position="95"/>
        <end position="115"/>
    </location>
</feature>
<dbReference type="Proteomes" id="UP000199310">
    <property type="component" value="Unassembled WGS sequence"/>
</dbReference>
<keyword evidence="5" id="KW-1185">Reference proteome</keyword>
<dbReference type="PIRSF" id="PIRSF018266">
    <property type="entry name" value="FecR"/>
    <property type="match status" value="1"/>
</dbReference>
<protein>
    <submittedName>
        <fullName evidence="4">Ferric-dicitrate binding protein FerR, regulates iron transport through sigma-19</fullName>
    </submittedName>
</protein>
<organism evidence="4 5">
    <name type="scientific">Chitinophaga arvensicola</name>
    <dbReference type="NCBI Taxonomy" id="29529"/>
    <lineage>
        <taxon>Bacteria</taxon>
        <taxon>Pseudomonadati</taxon>
        <taxon>Bacteroidota</taxon>
        <taxon>Chitinophagia</taxon>
        <taxon>Chitinophagales</taxon>
        <taxon>Chitinophagaceae</taxon>
        <taxon>Chitinophaga</taxon>
    </lineage>
</organism>
<evidence type="ECO:0000256" key="1">
    <source>
        <dbReference type="SAM" id="Phobius"/>
    </source>
</evidence>
<reference evidence="5" key="1">
    <citation type="submission" date="2016-10" db="EMBL/GenBank/DDBJ databases">
        <authorList>
            <person name="Varghese N."/>
            <person name="Submissions S."/>
        </authorList>
    </citation>
    <scope>NUCLEOTIDE SEQUENCE [LARGE SCALE GENOMIC DNA]</scope>
    <source>
        <strain evidence="5">DSM 3695</strain>
    </source>
</reference>
<proteinExistence type="predicted"/>
<evidence type="ECO:0000313" key="5">
    <source>
        <dbReference type="Proteomes" id="UP000199310"/>
    </source>
</evidence>
<keyword evidence="1" id="KW-1133">Transmembrane helix</keyword>
<evidence type="ECO:0000259" key="3">
    <source>
        <dbReference type="Pfam" id="PF16344"/>
    </source>
</evidence>
<name>A0A1I0S8Y0_9BACT</name>
<dbReference type="Pfam" id="PF16344">
    <property type="entry name" value="FecR_C"/>
    <property type="match status" value="1"/>
</dbReference>
<sequence length="359" mass="41025">MSFTDTMDQEKLYALLAREMAGILTTEEAEDLRQLLQQYPDASYIREVFSQNWTPAGKQYSPQQVQQLMEKHQQRLQQISEAEPYTEAPEPRRHWGWYSGIAAGLLILLALGGYWRYGQQKKTPVVLSQLVTDKRMRSQILLPDGSRVWLNAGSKLDYPPQFAAHQPREVTLEGEAFFVVQPDAERPFRVHTKTFQIRVLGTSFNVRAYPLEDSAVASLVQGSVEVVLNDASKQVVSLKPNEKLTVPVHPATEQTENIVAVHTPLVIYKSKLTTLQDSIITETAWVQNKLAFKHLQLDKVVTMLEQWYGVEINFSNNRKKQLYFTGVFESESLEEVLNALETTLSFSWHKDADGKIWIN</sequence>
<dbReference type="AlphaFoldDB" id="A0A1I0S8Y0"/>